<accession>A0AC58IA72</accession>
<name>A0AC58IA72_DANRE</name>
<protein>
    <submittedName>
        <fullName evidence="2">Uncharacterized protein isoform X1</fullName>
    </submittedName>
</protein>
<reference evidence="2" key="1">
    <citation type="submission" date="2025-08" db="UniProtKB">
        <authorList>
            <consortium name="RefSeq"/>
        </authorList>
    </citation>
    <scope>IDENTIFICATION</scope>
    <source>
        <strain evidence="2">Tuebingen</strain>
        <tissue evidence="2">Fibroblasts and whole tissue</tissue>
    </source>
</reference>
<gene>
    <name evidence="2" type="primary">neu3.4</name>
    <name evidence="2" type="synonym">si:dkey-11j5.5</name>
</gene>
<sequence length="414" mass="46573">MCDISVYMPHVTDTLIIYSVNRVKSMMMAYSSSHSAPPEISILFKQEPPLGKKQVTYRIPALIYISDKQTFLAFAEKRKTPSDTDADVLVMRKGLWKNDNQVEWVSDQQVFTSACLPNHRSMNPCPVYERESKTLFLFFICVPLGVSERKQIKEDKNQARLCYITSKDTGETWSAVSDLTADVIGEQEKNWATFAVGPGHGVQMKSGRLIIPAYAYRYTDKPVCILCCCLSFCTPYALAFYSDDQGITWKAGQQMDVESCECQMAEIVGEKGDSTLYCNARTRLGYRTEALSNNAGEDFDTVLSSNKLIETGKGCQGSVLSFLEQSSPPQTWLLYSHPSNPKKRVDLGLYLNKSPLDSSGWSDEPLMILHHGPSAYSDLVEFEPGHFACLMECGKEYENEEIAFLLFKLPEKKL</sequence>
<organism evidence="1 2">
    <name type="scientific">Danio rerio</name>
    <name type="common">Zebrafish</name>
    <name type="synonym">Brachydanio rerio</name>
    <dbReference type="NCBI Taxonomy" id="7955"/>
    <lineage>
        <taxon>Eukaryota</taxon>
        <taxon>Metazoa</taxon>
        <taxon>Chordata</taxon>
        <taxon>Craniata</taxon>
        <taxon>Vertebrata</taxon>
        <taxon>Euteleostomi</taxon>
        <taxon>Actinopterygii</taxon>
        <taxon>Neopterygii</taxon>
        <taxon>Teleostei</taxon>
        <taxon>Ostariophysi</taxon>
        <taxon>Cypriniformes</taxon>
        <taxon>Danionidae</taxon>
        <taxon>Danioninae</taxon>
        <taxon>Danio</taxon>
    </lineage>
</organism>
<dbReference type="RefSeq" id="XP_073791138.1">
    <property type="nucleotide sequence ID" value="XM_073935037.1"/>
</dbReference>
<keyword evidence="1" id="KW-1185">Reference proteome</keyword>
<dbReference type="Proteomes" id="UP000000437">
    <property type="component" value="Chromosome 21"/>
</dbReference>
<evidence type="ECO:0000313" key="1">
    <source>
        <dbReference type="Proteomes" id="UP000000437"/>
    </source>
</evidence>
<proteinExistence type="predicted"/>
<evidence type="ECO:0000313" key="2">
    <source>
        <dbReference type="RefSeq" id="XP_073791138.1"/>
    </source>
</evidence>